<proteinExistence type="predicted"/>
<keyword evidence="2" id="KW-1185">Reference proteome</keyword>
<accession>A0ACB9FP63</accession>
<name>A0ACB9FP63_ARCLA</name>
<comment type="caution">
    <text evidence="1">The sequence shown here is derived from an EMBL/GenBank/DDBJ whole genome shotgun (WGS) entry which is preliminary data.</text>
</comment>
<dbReference type="EMBL" id="CM042047">
    <property type="protein sequence ID" value="KAI3773069.1"/>
    <property type="molecule type" value="Genomic_DNA"/>
</dbReference>
<reference evidence="2" key="1">
    <citation type="journal article" date="2022" name="Mol. Ecol. Resour.">
        <title>The genomes of chicory, endive, great burdock and yacon provide insights into Asteraceae palaeo-polyploidization history and plant inulin production.</title>
        <authorList>
            <person name="Fan W."/>
            <person name="Wang S."/>
            <person name="Wang H."/>
            <person name="Wang A."/>
            <person name="Jiang F."/>
            <person name="Liu H."/>
            <person name="Zhao H."/>
            <person name="Xu D."/>
            <person name="Zhang Y."/>
        </authorList>
    </citation>
    <scope>NUCLEOTIDE SEQUENCE [LARGE SCALE GENOMIC DNA]</scope>
    <source>
        <strain evidence="2">cv. Niubang</strain>
    </source>
</reference>
<protein>
    <submittedName>
        <fullName evidence="1">Uncharacterized protein</fullName>
    </submittedName>
</protein>
<sequence>MASKVTNVGLVLILVVMLWGETMAQSGCTTALIGLAPCLSFVSGNSSTPSSSCCSQLSNVVQAQPRCLCSLLNGGGANLGISINQTLALSLPSACDVQTPPVSQCDGVANGPTPSSVESPTSNSPPGSSSDEIPEAPTSTSKPTIPTVPTGGSKSVPSSGGDTSNGVIVRAPIHVLVYALVVVSCTSVVTNSLSTFSHTIFLSSPFPSPSPLLSLFYESNFLKHRFCETLNQTLPFSNFSSTTHNPPFLHQLSPQIGSPNLGFKVIWHLADELESHSTLNTKVVTVLIV</sequence>
<organism evidence="1 2">
    <name type="scientific">Arctium lappa</name>
    <name type="common">Greater burdock</name>
    <name type="synonym">Lappa major</name>
    <dbReference type="NCBI Taxonomy" id="4217"/>
    <lineage>
        <taxon>Eukaryota</taxon>
        <taxon>Viridiplantae</taxon>
        <taxon>Streptophyta</taxon>
        <taxon>Embryophyta</taxon>
        <taxon>Tracheophyta</taxon>
        <taxon>Spermatophyta</taxon>
        <taxon>Magnoliopsida</taxon>
        <taxon>eudicotyledons</taxon>
        <taxon>Gunneridae</taxon>
        <taxon>Pentapetalae</taxon>
        <taxon>asterids</taxon>
        <taxon>campanulids</taxon>
        <taxon>Asterales</taxon>
        <taxon>Asteraceae</taxon>
        <taxon>Carduoideae</taxon>
        <taxon>Cardueae</taxon>
        <taxon>Arctiinae</taxon>
        <taxon>Arctium</taxon>
    </lineage>
</organism>
<reference evidence="1 2" key="2">
    <citation type="journal article" date="2022" name="Mol. Ecol. Resour.">
        <title>The genomes of chicory, endive, great burdock and yacon provide insights into Asteraceae paleo-polyploidization history and plant inulin production.</title>
        <authorList>
            <person name="Fan W."/>
            <person name="Wang S."/>
            <person name="Wang H."/>
            <person name="Wang A."/>
            <person name="Jiang F."/>
            <person name="Liu H."/>
            <person name="Zhao H."/>
            <person name="Xu D."/>
            <person name="Zhang Y."/>
        </authorList>
    </citation>
    <scope>NUCLEOTIDE SEQUENCE [LARGE SCALE GENOMIC DNA]</scope>
    <source>
        <strain evidence="2">cv. Niubang</strain>
    </source>
</reference>
<evidence type="ECO:0000313" key="2">
    <source>
        <dbReference type="Proteomes" id="UP001055879"/>
    </source>
</evidence>
<evidence type="ECO:0000313" key="1">
    <source>
        <dbReference type="EMBL" id="KAI3773069.1"/>
    </source>
</evidence>
<gene>
    <name evidence="1" type="ORF">L6452_04267</name>
</gene>
<dbReference type="Proteomes" id="UP001055879">
    <property type="component" value="Linkage Group LG01"/>
</dbReference>